<sequence length="208" mass="22830">MQTKEKTYRSYWGKANREGNYHLLVYHCLDVAAVQVAHAITVHKVAVEDDFFTAVDDLNSGTEDRGAGHMGDVEFGAGLFYLYICVNREQLLQNLNGDEDLAKRTSKALVETASTISPTGKQNSFASRARALYCLAEKGNEQPRSLHTAFLSSVEDKGILNASILKLESGRENFEKVYGSCASGGFKTFNVDSGSGSLKDILEFAQED</sequence>
<dbReference type="GO" id="GO:0051607">
    <property type="term" value="P:defense response to virus"/>
    <property type="evidence" value="ECO:0007669"/>
    <property type="project" value="UniProtKB-KW"/>
</dbReference>
<reference evidence="1 2" key="1">
    <citation type="submission" date="2013-01" db="EMBL/GenBank/DDBJ databases">
        <authorList>
            <person name="Harkins D.M."/>
            <person name="Durkin A.S."/>
            <person name="Brinkac L.M."/>
            <person name="Haft D.H."/>
            <person name="Selengut J.D."/>
            <person name="Sanka R."/>
            <person name="DePew J."/>
            <person name="Purushe J."/>
            <person name="Galloway R.L."/>
            <person name="Vinetz J.M."/>
            <person name="Sutton G.G."/>
            <person name="Nierman W.C."/>
            <person name="Fouts D.E."/>
        </authorList>
    </citation>
    <scope>NUCLEOTIDE SEQUENCE [LARGE SCALE GENOMIC DNA]</scope>
    <source>
        <strain evidence="1 2">79601</strain>
    </source>
</reference>
<organism evidence="1 2">
    <name type="scientific">Leptospira alstonii serovar Sichuan str. 79601</name>
    <dbReference type="NCBI Taxonomy" id="1218565"/>
    <lineage>
        <taxon>Bacteria</taxon>
        <taxon>Pseudomonadati</taxon>
        <taxon>Spirochaetota</taxon>
        <taxon>Spirochaetia</taxon>
        <taxon>Leptospirales</taxon>
        <taxon>Leptospiraceae</taxon>
        <taxon>Leptospira</taxon>
    </lineage>
</organism>
<proteinExistence type="predicted"/>
<gene>
    <name evidence="1" type="ORF">LEP1GSC194_3302</name>
</gene>
<dbReference type="GO" id="GO:0016787">
    <property type="term" value="F:hydrolase activity"/>
    <property type="evidence" value="ECO:0007669"/>
    <property type="project" value="UniProtKB-KW"/>
</dbReference>
<accession>M6CXF7</accession>
<dbReference type="GO" id="GO:0046872">
    <property type="term" value="F:metal ion binding"/>
    <property type="evidence" value="ECO:0007669"/>
    <property type="project" value="UniProtKB-KW"/>
</dbReference>
<name>M6CXF7_9LEPT</name>
<dbReference type="RefSeq" id="WP_020772684.1">
    <property type="nucleotide sequence ID" value="NZ_ANIK01000026.1"/>
</dbReference>
<comment type="caution">
    <text evidence="1">The sequence shown here is derived from an EMBL/GenBank/DDBJ whole genome shotgun (WGS) entry which is preliminary data.</text>
</comment>
<dbReference type="Pfam" id="PF09344">
    <property type="entry name" value="Cas_CT1975"/>
    <property type="match status" value="1"/>
</dbReference>
<dbReference type="InterPro" id="IPR038257">
    <property type="entry name" value="CRISPR-assoc_Cas3_HD_sf"/>
</dbReference>
<evidence type="ECO:0000313" key="1">
    <source>
        <dbReference type="EMBL" id="EMJ96369.1"/>
    </source>
</evidence>
<dbReference type="Gene3D" id="1.10.3210.30">
    <property type="match status" value="1"/>
</dbReference>
<evidence type="ECO:0000313" key="2">
    <source>
        <dbReference type="Proteomes" id="UP000011988"/>
    </source>
</evidence>
<dbReference type="PATRIC" id="fig|1218565.3.peg.1255"/>
<dbReference type="AlphaFoldDB" id="M6CXF7"/>
<protein>
    <submittedName>
        <fullName evidence="1">CT1975-like domain protein</fullName>
    </submittedName>
</protein>
<dbReference type="EMBL" id="ANIK01000026">
    <property type="protein sequence ID" value="EMJ96369.1"/>
    <property type="molecule type" value="Genomic_DNA"/>
</dbReference>
<dbReference type="InterPro" id="IPR010148">
    <property type="entry name" value="CRISPR-assoc_prot_CT1975"/>
</dbReference>
<dbReference type="Proteomes" id="UP000011988">
    <property type="component" value="Unassembled WGS sequence"/>
</dbReference>